<keyword evidence="3" id="KW-1185">Reference proteome</keyword>
<gene>
    <name evidence="2" type="ORF">TPELB_04770</name>
</gene>
<evidence type="ECO:0000313" key="2">
    <source>
        <dbReference type="EMBL" id="XAM40175.1"/>
    </source>
</evidence>
<evidence type="ECO:0000313" key="3">
    <source>
        <dbReference type="Proteomes" id="UP001477947"/>
    </source>
</evidence>
<organism evidence="2 3">
    <name type="scientific">Terrisporobacter petrolearius</name>
    <dbReference type="NCBI Taxonomy" id="1460447"/>
    <lineage>
        <taxon>Bacteria</taxon>
        <taxon>Bacillati</taxon>
        <taxon>Bacillota</taxon>
        <taxon>Clostridia</taxon>
        <taxon>Peptostreptococcales</taxon>
        <taxon>Peptostreptococcaceae</taxon>
        <taxon>Terrisporobacter</taxon>
    </lineage>
</organism>
<feature type="transmembrane region" description="Helical" evidence="1">
    <location>
        <begin position="425"/>
        <end position="449"/>
    </location>
</feature>
<sequence length="464" mass="54071">MLDKHIKLVNNITNCYKESILILPKEKNNRIISIKLNNFGLIKLTLKNNNREKIYYDSENYQLVNDGPIQIHKQDKGYLVACRGEYNEESVIFTYDCEEIEYSLELYDYASIKVYDKEIICDYRIKLGAKIAYNLLMKHAVLGDEGLNEREIDAIPMAMWIAFMDFSRDVENTGGPIICKASDIFLQYNNRYEKEEFLRETCKITNLYEGNEEVRVVCDIMKEGFEKLIESKEKSVYSDISESLSEHINQWDYKSEAYQIYVYFTNFLINACKDFDIEEKTEETELEKYIKEEVVPLLKKKGFIGDYPTLRMKTEDKLYIINFEKDKNIIINFSDELLENKDIEILLKKMHYEDMKIEDTIAWDVYNCNSKDVIDDEIETILDTIVVDKSMGGDLLKKCIVQSVGFAMTVEMIVYAIWQPNTKTCAILGLVCFALYLAVSYVGCAFIAIGEDDIEEEEAEHGNE</sequence>
<evidence type="ECO:0000256" key="1">
    <source>
        <dbReference type="SAM" id="Phobius"/>
    </source>
</evidence>
<dbReference type="Proteomes" id="UP001477947">
    <property type="component" value="Chromosome"/>
</dbReference>
<keyword evidence="1" id="KW-0812">Transmembrane</keyword>
<feature type="transmembrane region" description="Helical" evidence="1">
    <location>
        <begin position="400"/>
        <end position="418"/>
    </location>
</feature>
<dbReference type="RefSeq" id="WP_343338333.1">
    <property type="nucleotide sequence ID" value="NZ_CP154622.1"/>
</dbReference>
<name>A0ABZ3F8Y0_9FIRM</name>
<reference evidence="2 3" key="1">
    <citation type="submission" date="2024-04" db="EMBL/GenBank/DDBJ databases">
        <title>Isolation and characterization of novel acetogenic strains of the genera Terrisporobacter and Acetoanaerobium.</title>
        <authorList>
            <person name="Boeer T."/>
            <person name="Schueler M.A."/>
            <person name="Lueschen A."/>
            <person name="Eysell L."/>
            <person name="Droege J."/>
            <person name="Heinemann M."/>
            <person name="Engelhardt L."/>
            <person name="Basen M."/>
            <person name="Daniel R."/>
        </authorList>
    </citation>
    <scope>NUCLEOTIDE SEQUENCE [LARGE SCALE GENOMIC DNA]</scope>
    <source>
        <strain evidence="2 3">ELB</strain>
    </source>
</reference>
<dbReference type="EMBL" id="CP154622">
    <property type="protein sequence ID" value="XAM40175.1"/>
    <property type="molecule type" value="Genomic_DNA"/>
</dbReference>
<protein>
    <submittedName>
        <fullName evidence="2">Uncharacterized protein</fullName>
    </submittedName>
</protein>
<keyword evidence="1" id="KW-0472">Membrane</keyword>
<keyword evidence="1" id="KW-1133">Transmembrane helix</keyword>
<accession>A0ABZ3F8Y0</accession>
<proteinExistence type="predicted"/>